<dbReference type="Proteomes" id="UP000031327">
    <property type="component" value="Unassembled WGS sequence"/>
</dbReference>
<sequence length="391" mass="43820">MQVHDLTLMLSLFFASITGAIVLSAITKMSQTIEGTRYWAIALGILSIAYLSQLSMQGMPRYIMVITFNTCLILGHAFWLIGAWHFVHKPPSKQKIYLLIFPVLILSLVFTLLIPDRSLRLLVIGVWLLLVRANYGWVLWQYAKHDRNEYIAVTITVSVVLLELILSFFYTLYGAFGALPSIGEQFSWVGGYTWVVALIGIVAGVPLLMLLSVGRFVRKLEYAAHHDELTDLLNRRGLSKCLDSIMPLSQRKCRSLSVIMLDVDHFKYINDEFGHQTGDQILAHVGKKLKSSVRASDLVTRWGGEEFCIVLFDTSPAHTMQLAEKVRAAFSASLEQLNPQLNNVTLSAGIANTETVSKAAFEATQLQADKALYQAKNNGRNRSEMHLIEDV</sequence>
<accession>A0A0C1QBA3</accession>
<dbReference type="Gene3D" id="3.30.70.270">
    <property type="match status" value="1"/>
</dbReference>
<dbReference type="EMBL" id="JWIC01000006">
    <property type="protein sequence ID" value="KID56690.1"/>
    <property type="molecule type" value="Genomic_DNA"/>
</dbReference>
<dbReference type="GO" id="GO:1902201">
    <property type="term" value="P:negative regulation of bacterial-type flagellum-dependent cell motility"/>
    <property type="evidence" value="ECO:0007669"/>
    <property type="project" value="TreeGrafter"/>
</dbReference>
<dbReference type="EC" id="2.7.7.65" evidence="2"/>
<dbReference type="NCBIfam" id="TIGR00254">
    <property type="entry name" value="GGDEF"/>
    <property type="match status" value="1"/>
</dbReference>
<evidence type="ECO:0000256" key="3">
    <source>
        <dbReference type="SAM" id="Phobius"/>
    </source>
</evidence>
<dbReference type="InterPro" id="IPR029787">
    <property type="entry name" value="Nucleotide_cyclase"/>
</dbReference>
<dbReference type="AlphaFoldDB" id="A0A0C1QBA3"/>
<dbReference type="InterPro" id="IPR050469">
    <property type="entry name" value="Diguanylate_Cyclase"/>
</dbReference>
<feature type="transmembrane region" description="Helical" evidence="3">
    <location>
        <begin position="96"/>
        <end position="115"/>
    </location>
</feature>
<keyword evidence="3" id="KW-0812">Transmembrane</keyword>
<proteinExistence type="predicted"/>
<feature type="transmembrane region" description="Helical" evidence="3">
    <location>
        <begin position="150"/>
        <end position="172"/>
    </location>
</feature>
<comment type="caution">
    <text evidence="5">The sequence shown here is derived from an EMBL/GenBank/DDBJ whole genome shotgun (WGS) entry which is preliminary data.</text>
</comment>
<dbReference type="SMART" id="SM00267">
    <property type="entry name" value="GGDEF"/>
    <property type="match status" value="1"/>
</dbReference>
<protein>
    <recommendedName>
        <fullName evidence="2">diguanylate cyclase</fullName>
        <ecNumber evidence="2">2.7.7.65</ecNumber>
    </recommendedName>
</protein>
<feature type="transmembrane region" description="Helical" evidence="3">
    <location>
        <begin position="38"/>
        <end position="56"/>
    </location>
</feature>
<dbReference type="FunFam" id="3.30.70.270:FF:000001">
    <property type="entry name" value="Diguanylate cyclase domain protein"/>
    <property type="match status" value="1"/>
</dbReference>
<keyword evidence="3" id="KW-0472">Membrane</keyword>
<evidence type="ECO:0000313" key="5">
    <source>
        <dbReference type="EMBL" id="KID56690.1"/>
    </source>
</evidence>
<dbReference type="InterPro" id="IPR043128">
    <property type="entry name" value="Rev_trsase/Diguanyl_cyclase"/>
</dbReference>
<dbReference type="SUPFAM" id="SSF55073">
    <property type="entry name" value="Nucleotide cyclase"/>
    <property type="match status" value="1"/>
</dbReference>
<dbReference type="PANTHER" id="PTHR45138:SF6">
    <property type="entry name" value="DIGUANYLATE CYCLASE DGCN"/>
    <property type="match status" value="1"/>
</dbReference>
<feature type="domain" description="GGDEF" evidence="4">
    <location>
        <begin position="254"/>
        <end position="388"/>
    </location>
</feature>
<reference evidence="5 6" key="1">
    <citation type="submission" date="2014-12" db="EMBL/GenBank/DDBJ databases">
        <title>Draft Genome Sequence of Pseudoalteromonas luteoviolacea HI1.</title>
        <authorList>
            <person name="Asahina A.Y."/>
            <person name="Hadfield M.G."/>
        </authorList>
    </citation>
    <scope>NUCLEOTIDE SEQUENCE [LARGE SCALE GENOMIC DNA]</scope>
    <source>
        <strain evidence="5 6">HI1</strain>
    </source>
</reference>
<gene>
    <name evidence="5" type="ORF">JF50_12280</name>
</gene>
<evidence type="ECO:0000313" key="6">
    <source>
        <dbReference type="Proteomes" id="UP000031327"/>
    </source>
</evidence>
<evidence type="ECO:0000259" key="4">
    <source>
        <dbReference type="PROSITE" id="PS50887"/>
    </source>
</evidence>
<dbReference type="GO" id="GO:0005886">
    <property type="term" value="C:plasma membrane"/>
    <property type="evidence" value="ECO:0007669"/>
    <property type="project" value="TreeGrafter"/>
</dbReference>
<feature type="transmembrane region" description="Helical" evidence="3">
    <location>
        <begin position="62"/>
        <end position="84"/>
    </location>
</feature>
<feature type="transmembrane region" description="Helical" evidence="3">
    <location>
        <begin position="6"/>
        <end position="26"/>
    </location>
</feature>
<evidence type="ECO:0000256" key="2">
    <source>
        <dbReference type="ARBA" id="ARBA00012528"/>
    </source>
</evidence>
<name>A0A0C1QBA3_9GAMM</name>
<dbReference type="PROSITE" id="PS50887">
    <property type="entry name" value="GGDEF"/>
    <property type="match status" value="1"/>
</dbReference>
<feature type="transmembrane region" description="Helical" evidence="3">
    <location>
        <begin position="121"/>
        <end position="138"/>
    </location>
</feature>
<dbReference type="GO" id="GO:0043709">
    <property type="term" value="P:cell adhesion involved in single-species biofilm formation"/>
    <property type="evidence" value="ECO:0007669"/>
    <property type="project" value="TreeGrafter"/>
</dbReference>
<keyword evidence="3" id="KW-1133">Transmembrane helix</keyword>
<dbReference type="GO" id="GO:0052621">
    <property type="term" value="F:diguanylate cyclase activity"/>
    <property type="evidence" value="ECO:0007669"/>
    <property type="project" value="UniProtKB-EC"/>
</dbReference>
<comment type="cofactor">
    <cofactor evidence="1">
        <name>Mg(2+)</name>
        <dbReference type="ChEBI" id="CHEBI:18420"/>
    </cofactor>
</comment>
<dbReference type="InterPro" id="IPR000160">
    <property type="entry name" value="GGDEF_dom"/>
</dbReference>
<dbReference type="PANTHER" id="PTHR45138">
    <property type="entry name" value="REGULATORY COMPONENTS OF SENSORY TRANSDUCTION SYSTEM"/>
    <property type="match status" value="1"/>
</dbReference>
<feature type="transmembrane region" description="Helical" evidence="3">
    <location>
        <begin position="192"/>
        <end position="211"/>
    </location>
</feature>
<dbReference type="CDD" id="cd01949">
    <property type="entry name" value="GGDEF"/>
    <property type="match status" value="1"/>
</dbReference>
<dbReference type="Pfam" id="PF00990">
    <property type="entry name" value="GGDEF"/>
    <property type="match status" value="1"/>
</dbReference>
<organism evidence="5 6">
    <name type="scientific">Pseudoalteromonas luteoviolacea</name>
    <dbReference type="NCBI Taxonomy" id="43657"/>
    <lineage>
        <taxon>Bacteria</taxon>
        <taxon>Pseudomonadati</taxon>
        <taxon>Pseudomonadota</taxon>
        <taxon>Gammaproteobacteria</taxon>
        <taxon>Alteromonadales</taxon>
        <taxon>Pseudoalteromonadaceae</taxon>
        <taxon>Pseudoalteromonas</taxon>
    </lineage>
</organism>
<evidence type="ECO:0000256" key="1">
    <source>
        <dbReference type="ARBA" id="ARBA00001946"/>
    </source>
</evidence>